<dbReference type="OrthoDB" id="2246127at2759"/>
<comment type="caution">
    <text evidence="2">The sequence shown here is derived from an EMBL/GenBank/DDBJ whole genome shotgun (WGS) entry which is preliminary data.</text>
</comment>
<sequence length="1196" mass="133963">MSNHSSFRDPTYWLAGTGANQDKWACIACQDDKSNRWRDLKAAQRHERGTVHGQTVEFLKQQQAAHQPEENSVASRAERVLGPLAQILHDMSSTESLDRPTSPSTQENPIDVDFNSDGDAGAGIGMNFAPAPDQAAIGRMFGSMHDWLENGDPLPGEFVGTGQAPEEFEQTDALRTGAQRMRQTNNLPTNPQWHPWPDKASCVLDVLRHLPRSVFSDSQMEIIMWAMDNLGIDDLPSVSWLKDLSTDLQEVFGIRTMRYKGALGHVYYVNSLADMIAQEMSNPRVSPHLRAYPEDSGPKLGEAWQGQRWRYEADPSLTSPMIRIGHQDFFIHEPAQLFDGQICMPTRWFTRDRFNGVCTHRELFADACHLEPVISEEGPVGYLVHEYQTFEVPARQFALSFPQMIETYRVDNLPDPRIIIGTYNLRTVKALGRGICRWEYTQDPSQGNDWRAKAKGHRVVSFMMWLYCDDTSGNLSKKWNEHNSFLWTPAGLPRSMAQQQYNVHFLSTSNIAPPLEMLDGIVSQLEDAQRDGIWAWDVASQELVLVIPAVLALLGDNPMQSELACHIGLRGKFFCRCCWVKGRDAEDEIGALPDMVPPAGHPLADYLGTEYADPANASDASTMAGSSVASSAPTSSAALSFATSERSTPVNTAAMAPKKKRQETLQQLVDRAKRFLGPITWREKDDTKKKLQSIFKTATTAGKMTEAGKLQTEFGTKDTFQSSFMNRIFELGRKLRGSHDEKQAVIDDLVSTFPKDTLSPVWRIKGTYINPHRDTPVEILHVVLLGFVKYFWRDAISRLNAEEKSCLATRLSSLDVSGLGISPLIGPTLVQYAGSLTGRDFRTIAQAAPFVLYDLVSEECFEAWLALCRLIPLIWQPEIVDLEEHLQEMEAAIEHFLKCTAKWTPRWFNKPKFHIIRHLPYHVRRFGPAILFATEAFESFNAVIRAQSVHSNRHAPSRDIALSFAHGNRVRHCLSGGLFLRRQMPATVDSPNNRSDLAHFHLPSVARDPSSVNTTSWLCAGDEALALVRMGARRRNFVAKQLGLEDEARSEPGIVKPDGQPPKPWNSLLTSVHCPDLIAQPERYLYLTCKSFTLSNGEIARPETYVLVQRVGLTPLVAHVQEIWQCVGSGAYEDGKVDSILLEGFQVIGEVARYRLPQLRSFGYGCFGVKDVICIINVQHNCADNGCDTSASRPIF</sequence>
<feature type="region of interest" description="Disordered" evidence="1">
    <location>
        <begin position="93"/>
        <end position="112"/>
    </location>
</feature>
<name>A0A4S4LKA7_9AGAM</name>
<evidence type="ECO:0000313" key="3">
    <source>
        <dbReference type="Proteomes" id="UP000310158"/>
    </source>
</evidence>
<dbReference type="PANTHER" id="PTHR31912">
    <property type="entry name" value="IP13529P"/>
    <property type="match status" value="1"/>
</dbReference>
<accession>A0A4S4LKA7</accession>
<reference evidence="2 3" key="1">
    <citation type="submission" date="2019-02" db="EMBL/GenBank/DDBJ databases">
        <title>Genome sequencing of the rare red list fungi Bondarzewia mesenterica.</title>
        <authorList>
            <person name="Buettner E."/>
            <person name="Kellner H."/>
        </authorList>
    </citation>
    <scope>NUCLEOTIDE SEQUENCE [LARGE SCALE GENOMIC DNA]</scope>
    <source>
        <strain evidence="2 3">DSM 108281</strain>
    </source>
</reference>
<feature type="compositionally biased region" description="Polar residues" evidence="1">
    <location>
        <begin position="93"/>
        <end position="108"/>
    </location>
</feature>
<dbReference type="EMBL" id="SGPL01000495">
    <property type="protein sequence ID" value="THH11818.1"/>
    <property type="molecule type" value="Genomic_DNA"/>
</dbReference>
<dbReference type="Proteomes" id="UP000310158">
    <property type="component" value="Unassembled WGS sequence"/>
</dbReference>
<proteinExistence type="predicted"/>
<dbReference type="AlphaFoldDB" id="A0A4S4LKA7"/>
<keyword evidence="3" id="KW-1185">Reference proteome</keyword>
<evidence type="ECO:0000256" key="1">
    <source>
        <dbReference type="SAM" id="MobiDB-lite"/>
    </source>
</evidence>
<evidence type="ECO:0000313" key="2">
    <source>
        <dbReference type="EMBL" id="THH11818.1"/>
    </source>
</evidence>
<organism evidence="2 3">
    <name type="scientific">Bondarzewia mesenterica</name>
    <dbReference type="NCBI Taxonomy" id="1095465"/>
    <lineage>
        <taxon>Eukaryota</taxon>
        <taxon>Fungi</taxon>
        <taxon>Dikarya</taxon>
        <taxon>Basidiomycota</taxon>
        <taxon>Agaricomycotina</taxon>
        <taxon>Agaricomycetes</taxon>
        <taxon>Russulales</taxon>
        <taxon>Bondarzewiaceae</taxon>
        <taxon>Bondarzewia</taxon>
    </lineage>
</organism>
<dbReference type="PANTHER" id="PTHR31912:SF34">
    <property type="entry name" value="NOTOCHORD-RELATED PROTEIN"/>
    <property type="match status" value="1"/>
</dbReference>
<protein>
    <submittedName>
        <fullName evidence="2">Uncharacterized protein</fullName>
    </submittedName>
</protein>
<gene>
    <name evidence="2" type="ORF">EW146_g7923</name>
</gene>